<comment type="catalytic activity">
    <reaction evidence="6 8">
        <text>O-phospho-L-homoserine + H2O = L-threonine + phosphate</text>
        <dbReference type="Rhea" id="RHEA:10840"/>
        <dbReference type="ChEBI" id="CHEBI:15377"/>
        <dbReference type="ChEBI" id="CHEBI:43474"/>
        <dbReference type="ChEBI" id="CHEBI:57590"/>
        <dbReference type="ChEBI" id="CHEBI:57926"/>
        <dbReference type="EC" id="4.2.3.1"/>
    </reaction>
</comment>
<evidence type="ECO:0000259" key="11">
    <source>
        <dbReference type="Pfam" id="PF00291"/>
    </source>
</evidence>
<dbReference type="RefSeq" id="WP_185127284.1">
    <property type="nucleotide sequence ID" value="NZ_JACJVO010000002.1"/>
</dbReference>
<comment type="cofactor">
    <cofactor evidence="1 8 9">
        <name>pyridoxal 5'-phosphate</name>
        <dbReference type="ChEBI" id="CHEBI:597326"/>
    </cofactor>
</comment>
<evidence type="ECO:0000256" key="8">
    <source>
        <dbReference type="PIRNR" id="PIRNR038945"/>
    </source>
</evidence>
<feature type="domain" description="Tryptophan synthase beta chain-like PALP" evidence="11">
    <location>
        <begin position="77"/>
        <end position="384"/>
    </location>
</feature>
<evidence type="ECO:0000256" key="2">
    <source>
        <dbReference type="ARBA" id="ARBA00005517"/>
    </source>
</evidence>
<evidence type="ECO:0000256" key="4">
    <source>
        <dbReference type="ARBA" id="ARBA00022898"/>
    </source>
</evidence>
<sequence length="395" mass="42475">MKGEISIFIGFECTQCGRRHPPGLVYQCPECGGSLDARYDYERFRQTVSIRDWIGRKERGIWKYRELLPVRARREPITLGEGSTPLIKSHSILKNLNIENFWIKNETVNPTLSFKDRAQSVAVNAAKDLGLGSVVCASTGNTGVAAAAYAARAGLPCSVYVPAGTPDEKLRIIRAFGAELRIVEGNYGDAYAEAGGESVRRGAFNLTSTYLNPYSIEGNKTVAYEIFAELGGVPDWIAIPVGAGPLLDACYKGFRELKAAGLAGSLPRMVGVQAQGCAPIVRAFENEDDQVRPWDAPRTVASGIADPLTTYPADGARTLRTIRESGGAAVAIGEEEIVRFRERLAAEEGLLVETSAATAVAAVSRLRERGLLQEGQSIVSVVTGHGVKDLTATTI</sequence>
<feature type="binding site" evidence="9">
    <location>
        <position position="141"/>
    </location>
    <ligand>
        <name>pyridoxal 5'-phosphate</name>
        <dbReference type="ChEBI" id="CHEBI:597326"/>
    </ligand>
</feature>
<comment type="function">
    <text evidence="8">Catalyzes the gamma-elimination of phosphate from L-phosphohomoserine and the beta-addition of water to produce L-threonine.</text>
</comment>
<name>A0A7X0SGM0_9BACL</name>
<dbReference type="GO" id="GO:0009088">
    <property type="term" value="P:threonine biosynthetic process"/>
    <property type="evidence" value="ECO:0007669"/>
    <property type="project" value="UniProtKB-UniRule"/>
</dbReference>
<dbReference type="EMBL" id="JACJVO010000002">
    <property type="protein sequence ID" value="MBB6729612.1"/>
    <property type="molecule type" value="Genomic_DNA"/>
</dbReference>
<dbReference type="Pfam" id="PF00291">
    <property type="entry name" value="PALP"/>
    <property type="match status" value="1"/>
</dbReference>
<dbReference type="GO" id="GO:0009097">
    <property type="term" value="P:isoleucine biosynthetic process"/>
    <property type="evidence" value="ECO:0007669"/>
    <property type="project" value="TreeGrafter"/>
</dbReference>
<comment type="caution">
    <text evidence="12">The sequence shown here is derived from an EMBL/GenBank/DDBJ whole genome shotgun (WGS) entry which is preliminary data.</text>
</comment>
<evidence type="ECO:0000256" key="1">
    <source>
        <dbReference type="ARBA" id="ARBA00001933"/>
    </source>
</evidence>
<keyword evidence="8" id="KW-0791">Threonine biosynthesis</keyword>
<dbReference type="UniPathway" id="UPA00050">
    <property type="reaction ID" value="UER00065"/>
</dbReference>
<dbReference type="InterPro" id="IPR036052">
    <property type="entry name" value="TrpB-like_PALP_sf"/>
</dbReference>
<dbReference type="Gene3D" id="3.40.50.1100">
    <property type="match status" value="2"/>
</dbReference>
<evidence type="ECO:0000256" key="6">
    <source>
        <dbReference type="ARBA" id="ARBA00049144"/>
    </source>
</evidence>
<reference evidence="12 13" key="1">
    <citation type="submission" date="2020-08" db="EMBL/GenBank/DDBJ databases">
        <title>Cohnella phylogeny.</title>
        <authorList>
            <person name="Dunlap C."/>
        </authorList>
    </citation>
    <scope>NUCLEOTIDE SEQUENCE [LARGE SCALE GENOMIC DNA]</scope>
    <source>
        <strain evidence="12 13">CBP 2801</strain>
    </source>
</reference>
<evidence type="ECO:0000256" key="10">
    <source>
        <dbReference type="PIRSR" id="PIRSR038945-2"/>
    </source>
</evidence>
<dbReference type="NCBIfam" id="NF006050">
    <property type="entry name" value="PRK08197.1"/>
    <property type="match status" value="1"/>
</dbReference>
<proteinExistence type="inferred from homology"/>
<evidence type="ECO:0000256" key="5">
    <source>
        <dbReference type="ARBA" id="ARBA00023239"/>
    </source>
</evidence>
<dbReference type="GO" id="GO:0006567">
    <property type="term" value="P:L-threonine catabolic process"/>
    <property type="evidence" value="ECO:0007669"/>
    <property type="project" value="TreeGrafter"/>
</dbReference>
<keyword evidence="5 8" id="KW-0456">Lyase</keyword>
<dbReference type="SUPFAM" id="SSF53686">
    <property type="entry name" value="Tryptophan synthase beta subunit-like PLP-dependent enzymes"/>
    <property type="match status" value="1"/>
</dbReference>
<keyword evidence="8" id="KW-0028">Amino-acid biosynthesis</keyword>
<dbReference type="GO" id="GO:0004795">
    <property type="term" value="F:threonine synthase activity"/>
    <property type="evidence" value="ECO:0007669"/>
    <property type="project" value="UniProtKB-UniRule"/>
</dbReference>
<dbReference type="PANTHER" id="PTHR48078">
    <property type="entry name" value="THREONINE DEHYDRATASE, MITOCHONDRIAL-RELATED"/>
    <property type="match status" value="1"/>
</dbReference>
<dbReference type="GO" id="GO:0006565">
    <property type="term" value="P:L-serine catabolic process"/>
    <property type="evidence" value="ECO:0007669"/>
    <property type="project" value="TreeGrafter"/>
</dbReference>
<dbReference type="GO" id="GO:0004794">
    <property type="term" value="F:threonine deaminase activity"/>
    <property type="evidence" value="ECO:0007669"/>
    <property type="project" value="TreeGrafter"/>
</dbReference>
<dbReference type="PANTHER" id="PTHR48078:SF6">
    <property type="entry name" value="L-THREONINE DEHYDRATASE CATABOLIC TDCB"/>
    <property type="match status" value="1"/>
</dbReference>
<comment type="pathway">
    <text evidence="8">Amino-acid biosynthesis; L-threonine biosynthesis; L-threonine from L-aspartate: step 5/5.</text>
</comment>
<evidence type="ECO:0000313" key="12">
    <source>
        <dbReference type="EMBL" id="MBB6729612.1"/>
    </source>
</evidence>
<dbReference type="InterPro" id="IPR050147">
    <property type="entry name" value="Ser/Thr_Dehydratase"/>
</dbReference>
<gene>
    <name evidence="12" type="ORF">H7C18_01725</name>
</gene>
<feature type="binding site" evidence="9">
    <location>
        <position position="383"/>
    </location>
    <ligand>
        <name>pyridoxal 5'-phosphate</name>
        <dbReference type="ChEBI" id="CHEBI:597326"/>
    </ligand>
</feature>
<evidence type="ECO:0000313" key="13">
    <source>
        <dbReference type="Proteomes" id="UP000564644"/>
    </source>
</evidence>
<feature type="modified residue" description="N6-(pyridoxal phosphate)lysine" evidence="10">
    <location>
        <position position="115"/>
    </location>
</feature>
<dbReference type="CDD" id="cd01563">
    <property type="entry name" value="Thr-synth_1"/>
    <property type="match status" value="1"/>
</dbReference>
<dbReference type="PIRSF" id="PIRSF038945">
    <property type="entry name" value="Thr_synthase"/>
    <property type="match status" value="1"/>
</dbReference>
<evidence type="ECO:0000256" key="3">
    <source>
        <dbReference type="ARBA" id="ARBA00018679"/>
    </source>
</evidence>
<evidence type="ECO:0000256" key="9">
    <source>
        <dbReference type="PIRSR" id="PIRSR038945-1"/>
    </source>
</evidence>
<comment type="similarity">
    <text evidence="2 8">Belongs to the threonine synthase family.</text>
</comment>
<dbReference type="GO" id="GO:0003941">
    <property type="term" value="F:L-serine ammonia-lyase activity"/>
    <property type="evidence" value="ECO:0007669"/>
    <property type="project" value="TreeGrafter"/>
</dbReference>
<dbReference type="EC" id="4.2.3.1" evidence="7 8"/>
<dbReference type="AlphaFoldDB" id="A0A7X0SGM0"/>
<keyword evidence="13" id="KW-1185">Reference proteome</keyword>
<keyword evidence="4 8" id="KW-0663">Pyridoxal phosphate</keyword>
<dbReference type="InterPro" id="IPR026260">
    <property type="entry name" value="Thr_Synthase_bac/arc"/>
</dbReference>
<protein>
    <recommendedName>
        <fullName evidence="3 7">Threonine synthase</fullName>
        <ecNumber evidence="7 8">4.2.3.1</ecNumber>
    </recommendedName>
</protein>
<dbReference type="NCBIfam" id="TIGR00260">
    <property type="entry name" value="thrC"/>
    <property type="match status" value="1"/>
</dbReference>
<dbReference type="InterPro" id="IPR001926">
    <property type="entry name" value="TrpB-like_PALP"/>
</dbReference>
<accession>A0A7X0SGM0</accession>
<evidence type="ECO:0000256" key="7">
    <source>
        <dbReference type="NCBIfam" id="TIGR00260"/>
    </source>
</evidence>
<organism evidence="12 13">
    <name type="scientific">Cohnella zeiphila</name>
    <dbReference type="NCBI Taxonomy" id="2761120"/>
    <lineage>
        <taxon>Bacteria</taxon>
        <taxon>Bacillati</taxon>
        <taxon>Bacillota</taxon>
        <taxon>Bacilli</taxon>
        <taxon>Bacillales</taxon>
        <taxon>Paenibacillaceae</taxon>
        <taxon>Cohnella</taxon>
    </lineage>
</organism>
<dbReference type="InterPro" id="IPR004450">
    <property type="entry name" value="Thr_synthase-like"/>
</dbReference>
<dbReference type="Proteomes" id="UP000564644">
    <property type="component" value="Unassembled WGS sequence"/>
</dbReference>